<dbReference type="GO" id="GO:0016020">
    <property type="term" value="C:membrane"/>
    <property type="evidence" value="ECO:0007669"/>
    <property type="project" value="InterPro"/>
</dbReference>
<dbReference type="PANTHER" id="PTHR14015">
    <property type="entry name" value="OPIOID GROWTH FACTOR RECEPTOR OGFR ZETA-TYPE OPIOID RECEPTOR"/>
    <property type="match status" value="1"/>
</dbReference>
<proteinExistence type="inferred from homology"/>
<evidence type="ECO:0000259" key="2">
    <source>
        <dbReference type="Pfam" id="PF04664"/>
    </source>
</evidence>
<gene>
    <name evidence="3" type="ORF">DSTB1V02_LOCUS11511</name>
</gene>
<accession>A0A7R9ACP0</accession>
<dbReference type="Pfam" id="PF04664">
    <property type="entry name" value="OGFr_N"/>
    <property type="match status" value="1"/>
</dbReference>
<dbReference type="AlphaFoldDB" id="A0A7R9ACP0"/>
<dbReference type="PANTHER" id="PTHR14015:SF2">
    <property type="entry name" value="OPIOID GROWTH FACTOR RECEPTOR (OGFR) CONSERVED DOMAIN-CONTAINING PROTEIN"/>
    <property type="match status" value="1"/>
</dbReference>
<evidence type="ECO:0000313" key="4">
    <source>
        <dbReference type="Proteomes" id="UP000677054"/>
    </source>
</evidence>
<dbReference type="InterPro" id="IPR039574">
    <property type="entry name" value="OGFr"/>
</dbReference>
<keyword evidence="4" id="KW-1185">Reference proteome</keyword>
<evidence type="ECO:0000256" key="1">
    <source>
        <dbReference type="ARBA" id="ARBA00010365"/>
    </source>
</evidence>
<reference evidence="3" key="1">
    <citation type="submission" date="2020-11" db="EMBL/GenBank/DDBJ databases">
        <authorList>
            <person name="Tran Van P."/>
        </authorList>
    </citation>
    <scope>NUCLEOTIDE SEQUENCE</scope>
</reference>
<dbReference type="GO" id="GO:0140625">
    <property type="term" value="F:opioid growth factor receptor activity"/>
    <property type="evidence" value="ECO:0007669"/>
    <property type="project" value="InterPro"/>
</dbReference>
<sequence length="122" mass="14357">MYNDISQNTEARLRVLQAYSLFLAHFGLELIDNSSGEVSRVMKSLGELGYENLKPGLVRFFIVQFLGKLEEERPNRAAIQALHDYWIPLLRDKQERHACWEEFKCLYSRQKVLLDHIDTADW</sequence>
<name>A0A7R9ACP0_9CRUS</name>
<evidence type="ECO:0000313" key="3">
    <source>
        <dbReference type="EMBL" id="CAD7251749.1"/>
    </source>
</evidence>
<feature type="domain" description="Opioid growth factor receptor (OGFr) conserved" evidence="2">
    <location>
        <begin position="38"/>
        <end position="99"/>
    </location>
</feature>
<dbReference type="InterPro" id="IPR006757">
    <property type="entry name" value="OGF_rcpt"/>
</dbReference>
<dbReference type="Proteomes" id="UP000677054">
    <property type="component" value="Unassembled WGS sequence"/>
</dbReference>
<dbReference type="EMBL" id="CAJPEV010003791">
    <property type="protein sequence ID" value="CAG0900548.1"/>
    <property type="molecule type" value="Genomic_DNA"/>
</dbReference>
<protein>
    <recommendedName>
        <fullName evidence="2">Opioid growth factor receptor (OGFr) conserved domain-containing protein</fullName>
    </recommendedName>
</protein>
<organism evidence="3">
    <name type="scientific">Darwinula stevensoni</name>
    <dbReference type="NCBI Taxonomy" id="69355"/>
    <lineage>
        <taxon>Eukaryota</taxon>
        <taxon>Metazoa</taxon>
        <taxon>Ecdysozoa</taxon>
        <taxon>Arthropoda</taxon>
        <taxon>Crustacea</taxon>
        <taxon>Oligostraca</taxon>
        <taxon>Ostracoda</taxon>
        <taxon>Podocopa</taxon>
        <taxon>Podocopida</taxon>
        <taxon>Darwinulocopina</taxon>
        <taxon>Darwinuloidea</taxon>
        <taxon>Darwinulidae</taxon>
        <taxon>Darwinula</taxon>
    </lineage>
</organism>
<dbReference type="EMBL" id="LR903308">
    <property type="protein sequence ID" value="CAD7251749.1"/>
    <property type="molecule type" value="Genomic_DNA"/>
</dbReference>
<dbReference type="OrthoDB" id="9030204at2759"/>
<comment type="similarity">
    <text evidence="1">Belongs to the opioid growth factor receptor family.</text>
</comment>